<evidence type="ECO:0000313" key="14">
    <source>
        <dbReference type="EMBL" id="NXY77110.1"/>
    </source>
</evidence>
<dbReference type="Proteomes" id="UP000583049">
    <property type="component" value="Unassembled WGS sequence"/>
</dbReference>
<dbReference type="Pfam" id="PF22566">
    <property type="entry name" value="UBA_8"/>
    <property type="match status" value="1"/>
</dbReference>
<dbReference type="SUPFAM" id="SSF46934">
    <property type="entry name" value="UBA-like"/>
    <property type="match status" value="1"/>
</dbReference>
<comment type="catalytic activity">
    <reaction evidence="1">
        <text>Thiol-dependent hydrolysis of ester, thioester, amide, peptide and isopeptide bonds formed by the C-terminal Gly of ubiquitin (a 76-residue protein attached to proteins as an intracellular targeting signal).</text>
        <dbReference type="EC" id="3.4.19.12"/>
    </reaction>
</comment>
<dbReference type="GO" id="GO:0070628">
    <property type="term" value="F:proteasome binding"/>
    <property type="evidence" value="ECO:0007669"/>
    <property type="project" value="TreeGrafter"/>
</dbReference>
<dbReference type="GO" id="GO:0061136">
    <property type="term" value="P:regulation of proteasomal protein catabolic process"/>
    <property type="evidence" value="ECO:0007669"/>
    <property type="project" value="TreeGrafter"/>
</dbReference>
<dbReference type="SUPFAM" id="SSF54001">
    <property type="entry name" value="Cysteine proteinases"/>
    <property type="match status" value="1"/>
</dbReference>
<evidence type="ECO:0000256" key="11">
    <source>
        <dbReference type="SAM" id="Coils"/>
    </source>
</evidence>
<comment type="subcellular location">
    <subcellularLocation>
        <location evidence="2">Nucleus</location>
    </subcellularLocation>
</comment>
<dbReference type="EC" id="3.4.19.12" evidence="3"/>
<name>A0A7L4MH66_GLAPT</name>
<dbReference type="EMBL" id="VWPO01003222">
    <property type="protein sequence ID" value="NXY77110.1"/>
    <property type="molecule type" value="Genomic_DNA"/>
</dbReference>
<keyword evidence="8" id="KW-0788">Thiol protease</keyword>
<feature type="coiled-coil region" evidence="11">
    <location>
        <begin position="378"/>
        <end position="405"/>
    </location>
</feature>
<dbReference type="Gene3D" id="1.10.8.10">
    <property type="entry name" value="DNA helicase RuvA subunit, C-terminal domain"/>
    <property type="match status" value="1"/>
</dbReference>
<dbReference type="AlphaFoldDB" id="A0A7L4MH66"/>
<evidence type="ECO:0000256" key="3">
    <source>
        <dbReference type="ARBA" id="ARBA00012759"/>
    </source>
</evidence>
<dbReference type="PANTHER" id="PTHR43982:SF6">
    <property type="entry name" value="UBIQUITIN CARBOXYL-TERMINAL HYDROLASE 2-RELATED"/>
    <property type="match status" value="1"/>
</dbReference>
<evidence type="ECO:0000313" key="15">
    <source>
        <dbReference type="Proteomes" id="UP000583049"/>
    </source>
</evidence>
<comment type="caution">
    <text evidence="14">The sequence shown here is derived from an EMBL/GenBank/DDBJ whole genome shotgun (WGS) entry which is preliminary data.</text>
</comment>
<evidence type="ECO:0000256" key="7">
    <source>
        <dbReference type="ARBA" id="ARBA00022801"/>
    </source>
</evidence>
<keyword evidence="6" id="KW-0833">Ubl conjugation pathway</keyword>
<proteinExistence type="predicted"/>
<feature type="region of interest" description="Disordered" evidence="12">
    <location>
        <begin position="453"/>
        <end position="503"/>
    </location>
</feature>
<gene>
    <name evidence="14" type="primary">Usp28</name>
    <name evidence="14" type="ORF">GLAPRA_R04590</name>
</gene>
<protein>
    <recommendedName>
        <fullName evidence="3">ubiquitinyl hydrolase 1</fullName>
        <ecNumber evidence="3">3.4.19.12</ecNumber>
    </recommendedName>
</protein>
<organism evidence="14 15">
    <name type="scientific">Glareola pratincola</name>
    <name type="common">Collared pratincole</name>
    <name type="synonym">Hirundo pratincola</name>
    <dbReference type="NCBI Taxonomy" id="43316"/>
    <lineage>
        <taxon>Eukaryota</taxon>
        <taxon>Metazoa</taxon>
        <taxon>Chordata</taxon>
        <taxon>Craniata</taxon>
        <taxon>Vertebrata</taxon>
        <taxon>Euteleostomi</taxon>
        <taxon>Archelosauria</taxon>
        <taxon>Archosauria</taxon>
        <taxon>Dinosauria</taxon>
        <taxon>Saurischia</taxon>
        <taxon>Theropoda</taxon>
        <taxon>Coelurosauria</taxon>
        <taxon>Aves</taxon>
        <taxon>Neognathae</taxon>
        <taxon>Neoaves</taxon>
        <taxon>Charadriiformes</taxon>
        <taxon>Glareolidae</taxon>
        <taxon>Glareola</taxon>
    </lineage>
</organism>
<reference evidence="14 15" key="1">
    <citation type="submission" date="2019-09" db="EMBL/GenBank/DDBJ databases">
        <title>Bird 10,000 Genomes (B10K) Project - Family phase.</title>
        <authorList>
            <person name="Zhang G."/>
        </authorList>
    </citation>
    <scope>NUCLEOTIDE SEQUENCE [LARGE SCALE GENOMIC DNA]</scope>
    <source>
        <strain evidence="14">B10K-CU-031-08</strain>
        <tissue evidence="14">Muscle</tissue>
    </source>
</reference>
<evidence type="ECO:0000256" key="1">
    <source>
        <dbReference type="ARBA" id="ARBA00000707"/>
    </source>
</evidence>
<evidence type="ECO:0000256" key="6">
    <source>
        <dbReference type="ARBA" id="ARBA00022786"/>
    </source>
</evidence>
<dbReference type="InterPro" id="IPR028889">
    <property type="entry name" value="USP"/>
</dbReference>
<dbReference type="FunFam" id="3.90.70.10:FF:000004">
    <property type="entry name" value="Putative ubiquitin carboxyl-terminal hydrolase 25"/>
    <property type="match status" value="1"/>
</dbReference>
<dbReference type="PANTHER" id="PTHR43982">
    <property type="entry name" value="UBIQUITIN CARBOXYL-TERMINAL HYDROLASE"/>
    <property type="match status" value="1"/>
</dbReference>
<sequence length="1021" mass="116166">DCQMLLNQLKEITGIQDSAFLHAALKAANGDLMEAVTFLTEEHAQEPARDAAAAEPSAWEGSAVGKQLPRKGSTVPVALGSLCEMVFYNTVCVFCARLQEAHSTESKNRSKRKRCEVWGENPKQSDWRRVGDWPVGMKNIGNTCWFSAVIQSLFQLPEFRRLVLGYSLPQNVLESCRSRTGKRNIAFMQELQCLFALMLGTRRKFVDPSAALELLRDAFRSAEEQQQDVSEFTHKLLDWLEDAFQLAVNVKSPGDKSENPMVQLFYGTSLTEGVHEGNTFSKIETFGQYPLQVNGYRNLNECLEGAMVEGEVDEVAASQSVKYGQERWFTKLPPVLTFELSRFEFNQSLGQPEKIHTRLEFPQTMYMDRYLYCSKELVQRKREEMKRLKEKMVDLQQKLEGYLQYGSGPARFPLPDMLQYVLEFIATKPAAALPSAPGSPTALPQSHAEPRLLHGLSQPNGILEGKDTGTEDAAFFSANPSPQQRSSALLQPPETSERPAPRVVSEEELHLVWTCLQRWRNEIEQDVQDLKESLARTKLSIEQMYCDPLLQQVPYHLHAVLVHEGQANAGHYWAYIYDQPRKSWLKYNDISVTESSWEELERDSFGGLKNASAYCLMYISDKVSRFLADKEEGSELGQFQKEVEALPPELRHYIQEDNWRLEQEAEEWEEEQSCKIPQMEPSPASELQDLSSESGPDSSSVCEQSMRSLSSEHAMIAKEQTAKAIANTADAYEKNGVEAALCEAFHEEYSRLYLLAKETPTPQNDARLQHVLIYLLQNNAPQQVVERTLLEQFADKNLSYDERSISIMKVARAKLREIGPDDVDMEEYKRWHEDYSLFRKVSVYLLTGLELYQNRKYQEALTYLVYAYQSNTKLLLKGASRGVNESLIALYRRKCLLKLNEVAASLFVSCEEARVAEGIGILNELIIPCMHLMNNFDISKEDLDTIEVMRNRWCSYLGREDMDAKLQMKLGELLPRLLDCSTEVVVLKEPPKIRPNSPYDLCSRFAAVMESIHGASAVTVT</sequence>
<keyword evidence="4" id="KW-1017">Isopeptide bond</keyword>
<dbReference type="GO" id="GO:0005634">
    <property type="term" value="C:nucleus"/>
    <property type="evidence" value="ECO:0007669"/>
    <property type="project" value="UniProtKB-SubCell"/>
</dbReference>
<evidence type="ECO:0000256" key="12">
    <source>
        <dbReference type="SAM" id="MobiDB-lite"/>
    </source>
</evidence>
<keyword evidence="7 14" id="KW-0378">Hydrolase</keyword>
<dbReference type="CDD" id="cd14355">
    <property type="entry name" value="UBA_UBP28"/>
    <property type="match status" value="1"/>
</dbReference>
<dbReference type="InterPro" id="IPR009060">
    <property type="entry name" value="UBA-like_sf"/>
</dbReference>
<dbReference type="CDD" id="cd02665">
    <property type="entry name" value="Peptidase_C19I"/>
    <property type="match status" value="1"/>
</dbReference>
<keyword evidence="10" id="KW-0539">Nucleus</keyword>
<keyword evidence="9" id="KW-0832">Ubl conjugation</keyword>
<dbReference type="InterPro" id="IPR001394">
    <property type="entry name" value="Peptidase_C19_UCH"/>
</dbReference>
<dbReference type="CDD" id="cd20487">
    <property type="entry name" value="USP28_C"/>
    <property type="match status" value="1"/>
</dbReference>
<dbReference type="GO" id="GO:0043161">
    <property type="term" value="P:proteasome-mediated ubiquitin-dependent protein catabolic process"/>
    <property type="evidence" value="ECO:0007669"/>
    <property type="project" value="InterPro"/>
</dbReference>
<dbReference type="PROSITE" id="PS00973">
    <property type="entry name" value="USP_2"/>
    <property type="match status" value="1"/>
</dbReference>
<dbReference type="GO" id="GO:0004843">
    <property type="term" value="F:cysteine-type deubiquitinase activity"/>
    <property type="evidence" value="ECO:0007669"/>
    <property type="project" value="UniProtKB-EC"/>
</dbReference>
<dbReference type="PROSITE" id="PS00972">
    <property type="entry name" value="USP_1"/>
    <property type="match status" value="1"/>
</dbReference>
<keyword evidence="15" id="KW-1185">Reference proteome</keyword>
<dbReference type="InterPro" id="IPR018200">
    <property type="entry name" value="USP_CS"/>
</dbReference>
<dbReference type="InterPro" id="IPR038765">
    <property type="entry name" value="Papain-like_cys_pep_sf"/>
</dbReference>
<feature type="compositionally biased region" description="Polar residues" evidence="12">
    <location>
        <begin position="478"/>
        <end position="489"/>
    </location>
</feature>
<evidence type="ECO:0000256" key="4">
    <source>
        <dbReference type="ARBA" id="ARBA00022499"/>
    </source>
</evidence>
<dbReference type="InterPro" id="IPR044635">
    <property type="entry name" value="UBP14-like"/>
</dbReference>
<dbReference type="InterPro" id="IPR054109">
    <property type="entry name" value="UBA_8"/>
</dbReference>
<feature type="non-terminal residue" evidence="14">
    <location>
        <position position="1021"/>
    </location>
</feature>
<evidence type="ECO:0000256" key="9">
    <source>
        <dbReference type="ARBA" id="ARBA00022843"/>
    </source>
</evidence>
<evidence type="ECO:0000256" key="2">
    <source>
        <dbReference type="ARBA" id="ARBA00004123"/>
    </source>
</evidence>
<keyword evidence="11" id="KW-0175">Coiled coil</keyword>
<dbReference type="PROSITE" id="PS50235">
    <property type="entry name" value="USP_3"/>
    <property type="match status" value="1"/>
</dbReference>
<feature type="region of interest" description="Disordered" evidence="12">
    <location>
        <begin position="667"/>
        <end position="705"/>
    </location>
</feature>
<accession>A0A7L4MH66</accession>
<keyword evidence="5" id="KW-0645">Protease</keyword>
<dbReference type="GO" id="GO:0016579">
    <property type="term" value="P:protein deubiquitination"/>
    <property type="evidence" value="ECO:0007669"/>
    <property type="project" value="InterPro"/>
</dbReference>
<feature type="compositionally biased region" description="Low complexity" evidence="12">
    <location>
        <begin position="691"/>
        <end position="700"/>
    </location>
</feature>
<evidence type="ECO:0000256" key="8">
    <source>
        <dbReference type="ARBA" id="ARBA00022807"/>
    </source>
</evidence>
<feature type="non-terminal residue" evidence="14">
    <location>
        <position position="1"/>
    </location>
</feature>
<dbReference type="Gene3D" id="3.90.70.10">
    <property type="entry name" value="Cysteine proteinases"/>
    <property type="match status" value="1"/>
</dbReference>
<evidence type="ECO:0000256" key="5">
    <source>
        <dbReference type="ARBA" id="ARBA00022670"/>
    </source>
</evidence>
<dbReference type="Pfam" id="PF00443">
    <property type="entry name" value="UCH"/>
    <property type="match status" value="1"/>
</dbReference>
<evidence type="ECO:0000259" key="13">
    <source>
        <dbReference type="PROSITE" id="PS50235"/>
    </source>
</evidence>
<feature type="domain" description="USP" evidence="13">
    <location>
        <begin position="135"/>
        <end position="621"/>
    </location>
</feature>
<evidence type="ECO:0000256" key="10">
    <source>
        <dbReference type="ARBA" id="ARBA00023242"/>
    </source>
</evidence>